<evidence type="ECO:0000313" key="3">
    <source>
        <dbReference type="EMBL" id="TDW23290.1"/>
    </source>
</evidence>
<dbReference type="RefSeq" id="WP_134117774.1">
    <property type="nucleotide sequence ID" value="NZ_SODF01000001.1"/>
</dbReference>
<sequence>MVVQKEFLERAHRIVWCTVATVGPDNRPRSRILHPIWELDDQLTGWIVTRATPVKVRHLSYSPYLSCSYWEPGHEVAIADCEAEWVTDAATRQRVWELYRDAPAPLGYDFWSVFPAGPAPVVGPPGLDRGAQGAKRPERRGKAGSNSPTTRRAGGAAFNTESPSLLRLAPYRLRLADVETLSGRKEPRVWP</sequence>
<organism evidence="3 4">
    <name type="scientific">Kribbella kalugense</name>
    <dbReference type="NCBI Taxonomy" id="2512221"/>
    <lineage>
        <taxon>Bacteria</taxon>
        <taxon>Bacillati</taxon>
        <taxon>Actinomycetota</taxon>
        <taxon>Actinomycetes</taxon>
        <taxon>Propionibacteriales</taxon>
        <taxon>Kribbellaceae</taxon>
        <taxon>Kribbella</taxon>
    </lineage>
</organism>
<protein>
    <recommendedName>
        <fullName evidence="2">Pyridoxamine 5'-phosphate oxidase N-terminal domain-containing protein</fullName>
    </recommendedName>
</protein>
<comment type="caution">
    <text evidence="3">The sequence shown here is derived from an EMBL/GenBank/DDBJ whole genome shotgun (WGS) entry which is preliminary data.</text>
</comment>
<feature type="region of interest" description="Disordered" evidence="1">
    <location>
        <begin position="122"/>
        <end position="161"/>
    </location>
</feature>
<dbReference type="InterPro" id="IPR012349">
    <property type="entry name" value="Split_barrel_FMN-bd"/>
</dbReference>
<dbReference type="Proteomes" id="UP000295447">
    <property type="component" value="Unassembled WGS sequence"/>
</dbReference>
<keyword evidence="4" id="KW-1185">Reference proteome</keyword>
<gene>
    <name evidence="3" type="ORF">EV650_2142</name>
</gene>
<dbReference type="EMBL" id="SODF01000001">
    <property type="protein sequence ID" value="TDW23290.1"/>
    <property type="molecule type" value="Genomic_DNA"/>
</dbReference>
<dbReference type="AlphaFoldDB" id="A0A4R8A4U8"/>
<proteinExistence type="predicted"/>
<dbReference type="Pfam" id="PF01243">
    <property type="entry name" value="PNPOx_N"/>
    <property type="match status" value="1"/>
</dbReference>
<accession>A0A4R8A4U8</accession>
<name>A0A4R8A4U8_9ACTN</name>
<evidence type="ECO:0000313" key="4">
    <source>
        <dbReference type="Proteomes" id="UP000295447"/>
    </source>
</evidence>
<reference evidence="3 4" key="1">
    <citation type="submission" date="2019-03" db="EMBL/GenBank/DDBJ databases">
        <title>Genomic Encyclopedia of Type Strains, Phase III (KMG-III): the genomes of soil and plant-associated and newly described type strains.</title>
        <authorList>
            <person name="Whitman W."/>
        </authorList>
    </citation>
    <scope>NUCLEOTIDE SEQUENCE [LARGE SCALE GENOMIC DNA]</scope>
    <source>
        <strain evidence="3 4">VKM Ac-2570</strain>
    </source>
</reference>
<feature type="domain" description="Pyridoxamine 5'-phosphate oxidase N-terminal" evidence="2">
    <location>
        <begin position="6"/>
        <end position="99"/>
    </location>
</feature>
<dbReference type="SUPFAM" id="SSF50475">
    <property type="entry name" value="FMN-binding split barrel"/>
    <property type="match status" value="1"/>
</dbReference>
<evidence type="ECO:0000259" key="2">
    <source>
        <dbReference type="Pfam" id="PF01243"/>
    </source>
</evidence>
<dbReference type="InterPro" id="IPR011576">
    <property type="entry name" value="Pyridox_Oxase_N"/>
</dbReference>
<evidence type="ECO:0000256" key="1">
    <source>
        <dbReference type="SAM" id="MobiDB-lite"/>
    </source>
</evidence>
<dbReference type="OrthoDB" id="3382273at2"/>
<dbReference type="Gene3D" id="2.30.110.10">
    <property type="entry name" value="Electron Transport, Fmn-binding Protein, Chain A"/>
    <property type="match status" value="1"/>
</dbReference>